<reference evidence="2" key="1">
    <citation type="journal article" date="2021" name="Nat. Commun.">
        <title>Genetic determinants of endophytism in the Arabidopsis root mycobiome.</title>
        <authorList>
            <person name="Mesny F."/>
            <person name="Miyauchi S."/>
            <person name="Thiergart T."/>
            <person name="Pickel B."/>
            <person name="Atanasova L."/>
            <person name="Karlsson M."/>
            <person name="Huettel B."/>
            <person name="Barry K.W."/>
            <person name="Haridas S."/>
            <person name="Chen C."/>
            <person name="Bauer D."/>
            <person name="Andreopoulos W."/>
            <person name="Pangilinan J."/>
            <person name="LaButti K."/>
            <person name="Riley R."/>
            <person name="Lipzen A."/>
            <person name="Clum A."/>
            <person name="Drula E."/>
            <person name="Henrissat B."/>
            <person name="Kohler A."/>
            <person name="Grigoriev I.V."/>
            <person name="Martin F.M."/>
            <person name="Hacquard S."/>
        </authorList>
    </citation>
    <scope>NUCLEOTIDE SEQUENCE</scope>
    <source>
        <strain evidence="2">MPI-CAGE-CH-0230</strain>
    </source>
</reference>
<sequence length="174" mass="19564">MYHACRTGQRRTSNQHKKNPPGSNPSPPPPICCSTSRSILAILFRTCAATRETTYICSALTFLMTRKKRGISRAEPDCAVRKEKSLCYYRHSVCSLLLPRPLRTPSSCHYRATFRLAISSTSPCTHKNAQRERKMNDFVSIHTRIQLPRPGGPTYPRPSQSARNTENVSTCAIP</sequence>
<gene>
    <name evidence="2" type="ORF">B0I36DRAFT_146450</name>
</gene>
<feature type="region of interest" description="Disordered" evidence="1">
    <location>
        <begin position="1"/>
        <end position="29"/>
    </location>
</feature>
<dbReference type="EMBL" id="JAGTJQ010000007">
    <property type="protein sequence ID" value="KAH7028026.1"/>
    <property type="molecule type" value="Genomic_DNA"/>
</dbReference>
<dbReference type="Proteomes" id="UP000756346">
    <property type="component" value="Unassembled WGS sequence"/>
</dbReference>
<protein>
    <submittedName>
        <fullName evidence="2">Uncharacterized protein</fullName>
    </submittedName>
</protein>
<name>A0A9P8Y5M4_9PEZI</name>
<organism evidence="2 3">
    <name type="scientific">Microdochium trichocladiopsis</name>
    <dbReference type="NCBI Taxonomy" id="1682393"/>
    <lineage>
        <taxon>Eukaryota</taxon>
        <taxon>Fungi</taxon>
        <taxon>Dikarya</taxon>
        <taxon>Ascomycota</taxon>
        <taxon>Pezizomycotina</taxon>
        <taxon>Sordariomycetes</taxon>
        <taxon>Xylariomycetidae</taxon>
        <taxon>Xylariales</taxon>
        <taxon>Microdochiaceae</taxon>
        <taxon>Microdochium</taxon>
    </lineage>
</organism>
<dbReference type="RefSeq" id="XP_046010825.1">
    <property type="nucleotide sequence ID" value="XM_046148449.1"/>
</dbReference>
<feature type="compositionally biased region" description="Polar residues" evidence="1">
    <location>
        <begin position="157"/>
        <end position="174"/>
    </location>
</feature>
<dbReference type="AlphaFoldDB" id="A0A9P8Y5M4"/>
<accession>A0A9P8Y5M4</accession>
<evidence type="ECO:0000313" key="3">
    <source>
        <dbReference type="Proteomes" id="UP000756346"/>
    </source>
</evidence>
<dbReference type="GeneID" id="70177995"/>
<evidence type="ECO:0000256" key="1">
    <source>
        <dbReference type="SAM" id="MobiDB-lite"/>
    </source>
</evidence>
<evidence type="ECO:0000313" key="2">
    <source>
        <dbReference type="EMBL" id="KAH7028026.1"/>
    </source>
</evidence>
<keyword evidence="3" id="KW-1185">Reference proteome</keyword>
<comment type="caution">
    <text evidence="2">The sequence shown here is derived from an EMBL/GenBank/DDBJ whole genome shotgun (WGS) entry which is preliminary data.</text>
</comment>
<feature type="region of interest" description="Disordered" evidence="1">
    <location>
        <begin position="145"/>
        <end position="174"/>
    </location>
</feature>
<proteinExistence type="predicted"/>